<keyword evidence="4" id="KW-1185">Reference proteome</keyword>
<evidence type="ECO:0000256" key="2">
    <source>
        <dbReference type="SAM" id="MobiDB-lite"/>
    </source>
</evidence>
<feature type="region of interest" description="Disordered" evidence="2">
    <location>
        <begin position="156"/>
        <end position="177"/>
    </location>
</feature>
<accession>A0A447V8X3</accession>
<feature type="region of interest" description="Disordered" evidence="2">
    <location>
        <begin position="59"/>
        <end position="83"/>
    </location>
</feature>
<feature type="region of interest" description="Disordered" evidence="2">
    <location>
        <begin position="215"/>
        <end position="247"/>
    </location>
</feature>
<name>A0A447V8X3_9ENTR</name>
<dbReference type="KEGG" id="clap:NCTC11466_04704"/>
<dbReference type="OrthoDB" id="6548810at2"/>
<reference evidence="3 4" key="1">
    <citation type="submission" date="2018-12" db="EMBL/GenBank/DDBJ databases">
        <authorList>
            <consortium name="Pathogen Informatics"/>
        </authorList>
    </citation>
    <scope>NUCLEOTIDE SEQUENCE [LARGE SCALE GENOMIC DNA]</scope>
    <source>
        <strain evidence="3 4">NCTC11466</strain>
    </source>
</reference>
<dbReference type="AlphaFoldDB" id="A0A447V8X3"/>
<dbReference type="EMBL" id="LR134201">
    <property type="protein sequence ID" value="VEC02282.1"/>
    <property type="molecule type" value="Genomic_DNA"/>
</dbReference>
<dbReference type="InterPro" id="IPR025157">
    <property type="entry name" value="Hemagglutinin_rpt"/>
</dbReference>
<dbReference type="GO" id="GO:0003824">
    <property type="term" value="F:catalytic activity"/>
    <property type="evidence" value="ECO:0007669"/>
    <property type="project" value="UniProtKB-ARBA"/>
</dbReference>
<evidence type="ECO:0000256" key="1">
    <source>
        <dbReference type="ARBA" id="ARBA00022656"/>
    </source>
</evidence>
<sequence>MAGTAYYHREPRITEQKTSRLAALQGVQSALSGVEAYQGNQLNNAEGGSPGSVVGVNLSWGSQSSTSTQTQTSNQSQGSQLTAGNNLTIRASEGDIRVQGSELQTGQDMLLNAKRDVLLESALNSQKLDGKNESHGSSFGVGINFGSGANGISVNASANKGKGNEKGTGTSHTETTLNAGDNLSIVSGRDSTLTGAQASGNSVKMDVGRNLTLTSEQDTDDYDAKQSNMSAGGSASPGGGSLSVSASRDKMHSTYASVQEQTGIFAGKGGFDVTVGEHTQLNGAVIGSTADAGKNKLDTGALGFKDIENSAEYKVEHQSVGSQFLGMWRTVPTVHANI</sequence>
<evidence type="ECO:0000313" key="3">
    <source>
        <dbReference type="EMBL" id="VEC02282.1"/>
    </source>
</evidence>
<organism evidence="3 4">
    <name type="scientific">Cedecea lapagei</name>
    <dbReference type="NCBI Taxonomy" id="158823"/>
    <lineage>
        <taxon>Bacteria</taxon>
        <taxon>Pseudomonadati</taxon>
        <taxon>Pseudomonadota</taxon>
        <taxon>Gammaproteobacteria</taxon>
        <taxon>Enterobacterales</taxon>
        <taxon>Enterobacteriaceae</taxon>
        <taxon>Cedecea</taxon>
    </lineage>
</organism>
<gene>
    <name evidence="3" type="primary">fhaB_3</name>
    <name evidence="3" type="ORF">NCTC11466_04704</name>
</gene>
<keyword evidence="1" id="KW-0800">Toxin</keyword>
<evidence type="ECO:0000313" key="4">
    <source>
        <dbReference type="Proteomes" id="UP000274122"/>
    </source>
</evidence>
<dbReference type="GO" id="GO:0090729">
    <property type="term" value="F:toxin activity"/>
    <property type="evidence" value="ECO:0007669"/>
    <property type="project" value="UniProtKB-KW"/>
</dbReference>
<dbReference type="Proteomes" id="UP000274122">
    <property type="component" value="Chromosome"/>
</dbReference>
<protein>
    <submittedName>
        <fullName evidence="3">Filamentous hemagglutinin</fullName>
    </submittedName>
</protein>
<proteinExistence type="predicted"/>
<feature type="compositionally biased region" description="Low complexity" evidence="2">
    <location>
        <begin position="59"/>
        <end position="82"/>
    </location>
</feature>
<dbReference type="Pfam" id="PF13332">
    <property type="entry name" value="Fil_haemagg_2"/>
    <property type="match status" value="1"/>
</dbReference>